<reference evidence="3" key="1">
    <citation type="submission" date="2025-08" db="UniProtKB">
        <authorList>
            <consortium name="RefSeq"/>
        </authorList>
    </citation>
    <scope>IDENTIFICATION</scope>
    <source>
        <tissue evidence="3">Whole organism</tissue>
    </source>
</reference>
<dbReference type="PANTHER" id="PTHR31735:SF1">
    <property type="entry name" value="VACUOLAR MEMBRANE PROTEIN YPL162C"/>
    <property type="match status" value="1"/>
</dbReference>
<organism evidence="2 3">
    <name type="scientific">Hyalella azteca</name>
    <name type="common">Amphipod</name>
    <dbReference type="NCBI Taxonomy" id="294128"/>
    <lineage>
        <taxon>Eukaryota</taxon>
        <taxon>Metazoa</taxon>
        <taxon>Ecdysozoa</taxon>
        <taxon>Arthropoda</taxon>
        <taxon>Crustacea</taxon>
        <taxon>Multicrustacea</taxon>
        <taxon>Malacostraca</taxon>
        <taxon>Eumalacostraca</taxon>
        <taxon>Peracarida</taxon>
        <taxon>Amphipoda</taxon>
        <taxon>Senticaudata</taxon>
        <taxon>Talitrida</taxon>
        <taxon>Talitroidea</taxon>
        <taxon>Hyalellidae</taxon>
        <taxon>Hyalella</taxon>
    </lineage>
</organism>
<evidence type="ECO:0000313" key="3">
    <source>
        <dbReference type="RefSeq" id="XP_018009302.1"/>
    </source>
</evidence>
<accession>A0A8B7N5Z2</accession>
<sequence>MDFTSVAGGLGPAQNLVSNNSSADDDVHCGRDALTNSYGWFVQLLLATLAFMLLIVKRFCEPLKRRRSWLVWFYDTSKQGLGAALVHFSNVILAEEFTGDPCTWYIVSFLLDSTVGLMLVWAGIRLSIFIGRRYRLPTLIFGDYGRPPSHVSWMHQCLLYCGLMGVEKLLVTALMRLPYWTSVRDIILAPITSPQLRVVVVVLIIPFFINALIFWVTDNFLMLKVKPGALDLPVTRSKPGDLASCVDQVFYQRCGSSSASSGEGDVLISNAEPCDAADLQRPPLAGDWHDSGQVTLGGADRCLASDSADVTMLGVHEDLSASPFTSPVHQANISAVDKSLGLLSPLSVGFSSPIAKLRHLSVSGSDSNAASALELNEVINSPARLSGQQELLPDDVVLPHTLNEAVVTTNKGKPGKKMV</sequence>
<evidence type="ECO:0000256" key="1">
    <source>
        <dbReference type="SAM" id="Phobius"/>
    </source>
</evidence>
<dbReference type="PANTHER" id="PTHR31735">
    <property type="entry name" value="VACUOLAR MEMBRANE PROTEIN YPL162C"/>
    <property type="match status" value="1"/>
</dbReference>
<dbReference type="GO" id="GO:0016020">
    <property type="term" value="C:membrane"/>
    <property type="evidence" value="ECO:0007669"/>
    <property type="project" value="TreeGrafter"/>
</dbReference>
<dbReference type="RefSeq" id="XP_018009302.1">
    <property type="nucleotide sequence ID" value="XM_018153813.2"/>
</dbReference>
<evidence type="ECO:0000313" key="2">
    <source>
        <dbReference type="Proteomes" id="UP000694843"/>
    </source>
</evidence>
<protein>
    <submittedName>
        <fullName evidence="3">Store-operated calcium entry regulator STIMATE</fullName>
    </submittedName>
</protein>
<keyword evidence="1" id="KW-1133">Transmembrane helix</keyword>
<dbReference type="GeneID" id="108666874"/>
<feature type="transmembrane region" description="Helical" evidence="1">
    <location>
        <begin position="40"/>
        <end position="60"/>
    </location>
</feature>
<keyword evidence="2" id="KW-1185">Reference proteome</keyword>
<gene>
    <name evidence="3" type="primary">LOC108666874</name>
</gene>
<feature type="transmembrane region" description="Helical" evidence="1">
    <location>
        <begin position="104"/>
        <end position="124"/>
    </location>
</feature>
<dbReference type="InterPro" id="IPR022127">
    <property type="entry name" value="STIMATE/YPL162C"/>
</dbReference>
<proteinExistence type="predicted"/>
<keyword evidence="1" id="KW-0812">Transmembrane</keyword>
<dbReference type="AlphaFoldDB" id="A0A8B7N5Z2"/>
<dbReference type="KEGG" id="hazt:108666874"/>
<feature type="transmembrane region" description="Helical" evidence="1">
    <location>
        <begin position="195"/>
        <end position="216"/>
    </location>
</feature>
<dbReference type="OrthoDB" id="431202at2759"/>
<dbReference type="Pfam" id="PF12400">
    <property type="entry name" value="STIMATE"/>
    <property type="match status" value="1"/>
</dbReference>
<keyword evidence="1" id="KW-0472">Membrane</keyword>
<name>A0A8B7N5Z2_HYAAZ</name>
<dbReference type="Proteomes" id="UP000694843">
    <property type="component" value="Unplaced"/>
</dbReference>